<dbReference type="PATRIC" id="fig|2198.3.peg.1754"/>
<feature type="binding site" evidence="7">
    <location>
        <position position="99"/>
    </location>
    <ligand>
        <name>Zn(2+)</name>
        <dbReference type="ChEBI" id="CHEBI:29105"/>
    </ligand>
</feature>
<evidence type="ECO:0000313" key="11">
    <source>
        <dbReference type="Proteomes" id="UP000054598"/>
    </source>
</evidence>
<reference evidence="8" key="1">
    <citation type="journal article" date="2015" name="MBio">
        <title>Genome-resolved metagenomic analysis reveals roles for candidate phyla and other microbial community members in biogeochemical transformations in oil reservoirs.</title>
        <authorList>
            <person name="Hu P."/>
            <person name="Tom L."/>
            <person name="Singh A."/>
            <person name="Thomas B.C."/>
            <person name="Baker B.J."/>
            <person name="Piceno Y.M."/>
            <person name="Andersen G.L."/>
            <person name="Banfield J.F."/>
        </authorList>
    </citation>
    <scope>NUCLEOTIDE SEQUENCE [LARGE SCALE GENOMIC DNA]</scope>
    <source>
        <strain evidence="8">62_101</strain>
        <strain evidence="9">63_41</strain>
    </source>
</reference>
<comment type="similarity">
    <text evidence="1">Belongs to the beta-class carbonic anhydrase family.</text>
</comment>
<dbReference type="GO" id="GO:0004089">
    <property type="term" value="F:carbonate dehydratase activity"/>
    <property type="evidence" value="ECO:0007669"/>
    <property type="project" value="UniProtKB-EC"/>
</dbReference>
<evidence type="ECO:0000256" key="3">
    <source>
        <dbReference type="ARBA" id="ARBA00022723"/>
    </source>
</evidence>
<protein>
    <recommendedName>
        <fullName evidence="2">carbonic anhydrase</fullName>
        <ecNumber evidence="2">4.2.1.1</ecNumber>
    </recommendedName>
</protein>
<evidence type="ECO:0000256" key="4">
    <source>
        <dbReference type="ARBA" id="ARBA00022833"/>
    </source>
</evidence>
<feature type="binding site" evidence="7">
    <location>
        <position position="96"/>
    </location>
    <ligand>
        <name>Zn(2+)</name>
        <dbReference type="ChEBI" id="CHEBI:29105"/>
    </ligand>
</feature>
<evidence type="ECO:0000256" key="6">
    <source>
        <dbReference type="ARBA" id="ARBA00048348"/>
    </source>
</evidence>
<dbReference type="EMBL" id="LGHE01000242">
    <property type="protein sequence ID" value="KUK99629.1"/>
    <property type="molecule type" value="Genomic_DNA"/>
</dbReference>
<dbReference type="EC" id="4.2.1.1" evidence="2"/>
<evidence type="ECO:0000313" key="8">
    <source>
        <dbReference type="EMBL" id="KUK61548.1"/>
    </source>
</evidence>
<comment type="caution">
    <text evidence="8">The sequence shown here is derived from an EMBL/GenBank/DDBJ whole genome shotgun (WGS) entry which is preliminary data.</text>
</comment>
<evidence type="ECO:0000256" key="1">
    <source>
        <dbReference type="ARBA" id="ARBA00006217"/>
    </source>
</evidence>
<dbReference type="GO" id="GO:0008270">
    <property type="term" value="F:zinc ion binding"/>
    <property type="evidence" value="ECO:0007669"/>
    <property type="project" value="InterPro"/>
</dbReference>
<comment type="catalytic activity">
    <reaction evidence="6">
        <text>hydrogencarbonate + H(+) = CO2 + H2O</text>
        <dbReference type="Rhea" id="RHEA:10748"/>
        <dbReference type="ChEBI" id="CHEBI:15377"/>
        <dbReference type="ChEBI" id="CHEBI:15378"/>
        <dbReference type="ChEBI" id="CHEBI:16526"/>
        <dbReference type="ChEBI" id="CHEBI:17544"/>
        <dbReference type="EC" id="4.2.1.1"/>
    </reaction>
</comment>
<keyword evidence="4 7" id="KW-0862">Zinc</keyword>
<dbReference type="PANTHER" id="PTHR11002:SF76">
    <property type="entry name" value="CARBONIC ANHYDRASE"/>
    <property type="match status" value="1"/>
</dbReference>
<dbReference type="InterPro" id="IPR015892">
    <property type="entry name" value="Carbonic_anhydrase_CS"/>
</dbReference>
<dbReference type="Pfam" id="PF00484">
    <property type="entry name" value="Pro_CA"/>
    <property type="match status" value="1"/>
</dbReference>
<evidence type="ECO:0000313" key="9">
    <source>
        <dbReference type="EMBL" id="KUK99629.1"/>
    </source>
</evidence>
<dbReference type="GO" id="GO:0015976">
    <property type="term" value="P:carbon utilization"/>
    <property type="evidence" value="ECO:0007669"/>
    <property type="project" value="InterPro"/>
</dbReference>
<feature type="binding site" evidence="7">
    <location>
        <position position="40"/>
    </location>
    <ligand>
        <name>Zn(2+)</name>
        <dbReference type="ChEBI" id="CHEBI:29105"/>
    </ligand>
</feature>
<dbReference type="SUPFAM" id="SSF53056">
    <property type="entry name" value="beta-carbonic anhydrase, cab"/>
    <property type="match status" value="1"/>
</dbReference>
<dbReference type="Proteomes" id="UP000054598">
    <property type="component" value="Unassembled WGS sequence"/>
</dbReference>
<name>A0A101GN84_9EURY</name>
<organism evidence="8 10">
    <name type="scientific">Methanoculleus marisnigri</name>
    <dbReference type="NCBI Taxonomy" id="2198"/>
    <lineage>
        <taxon>Archaea</taxon>
        <taxon>Methanobacteriati</taxon>
        <taxon>Methanobacteriota</taxon>
        <taxon>Stenosarchaea group</taxon>
        <taxon>Methanomicrobia</taxon>
        <taxon>Methanomicrobiales</taxon>
        <taxon>Methanomicrobiaceae</taxon>
        <taxon>Methanoculleus</taxon>
    </lineage>
</organism>
<dbReference type="Proteomes" id="UP000054323">
    <property type="component" value="Unassembled WGS sequence"/>
</dbReference>
<comment type="cofactor">
    <cofactor evidence="7">
        <name>Zn(2+)</name>
        <dbReference type="ChEBI" id="CHEBI:29105"/>
    </cofactor>
    <text evidence="7">Binds 1 zinc ion per subunit.</text>
</comment>
<keyword evidence="3 7" id="KW-0479">Metal-binding</keyword>
<dbReference type="InterPro" id="IPR036874">
    <property type="entry name" value="Carbonic_anhydrase_sf"/>
</dbReference>
<proteinExistence type="inferred from homology"/>
<dbReference type="AlphaFoldDB" id="A0A101GN84"/>
<sequence>MIEKFLDGNKRFLEEDFAKDPEHYGPLASSQHPTVLWIGCSDSRVNPERITGAKAGEVFVQRNIGNIVPVHDWNFATVLEYALNHLKVGDIVICGHSDCGAIKGLDHESTDAYIPLWLNNAMEAKRRVDGRMQVPKNPEEEKIRLRLIEIENVGLQLEHLRTYPPVKAAEKEGRVRLHGLYFDLATGELKKIF</sequence>
<evidence type="ECO:0000313" key="10">
    <source>
        <dbReference type="Proteomes" id="UP000054323"/>
    </source>
</evidence>
<reference evidence="10 11" key="2">
    <citation type="journal article" date="2015" name="MBio">
        <title>Genome-Resolved Metagenomic Analysis Reveals Roles for Candidate Phyla and Other Microbial Community Members in Biogeochemical Transformations in Oil Reservoirs.</title>
        <authorList>
            <person name="Hu P."/>
            <person name="Tom L."/>
            <person name="Singh A."/>
            <person name="Thomas B.C."/>
            <person name="Baker B.J."/>
            <person name="Piceno Y.M."/>
            <person name="Andersen G.L."/>
            <person name="Banfield J.F."/>
        </authorList>
    </citation>
    <scope>NUCLEOTIDE SEQUENCE [LARGE SCALE GENOMIC DNA]</scope>
</reference>
<evidence type="ECO:0000256" key="5">
    <source>
        <dbReference type="ARBA" id="ARBA00023239"/>
    </source>
</evidence>
<gene>
    <name evidence="8" type="ORF">XD82_1049</name>
    <name evidence="9" type="ORF">XE10_1758</name>
</gene>
<evidence type="ECO:0000256" key="7">
    <source>
        <dbReference type="PIRSR" id="PIRSR601765-2"/>
    </source>
</evidence>
<dbReference type="SMART" id="SM00947">
    <property type="entry name" value="Pro_CA"/>
    <property type="match status" value="1"/>
</dbReference>
<keyword evidence="5" id="KW-0456">Lyase</keyword>
<dbReference type="PANTHER" id="PTHR11002">
    <property type="entry name" value="CARBONIC ANHYDRASE"/>
    <property type="match status" value="1"/>
</dbReference>
<dbReference type="PROSITE" id="PS00704">
    <property type="entry name" value="PROK_CO2_ANHYDRASE_1"/>
    <property type="match status" value="1"/>
</dbReference>
<dbReference type="InterPro" id="IPR001765">
    <property type="entry name" value="Carbonic_anhydrase"/>
</dbReference>
<evidence type="ECO:0000256" key="2">
    <source>
        <dbReference type="ARBA" id="ARBA00012925"/>
    </source>
</evidence>
<accession>A0A101GN84</accession>
<dbReference type="Gene3D" id="3.40.1050.10">
    <property type="entry name" value="Carbonic anhydrase"/>
    <property type="match status" value="1"/>
</dbReference>
<dbReference type="EMBL" id="LGGD01000120">
    <property type="protein sequence ID" value="KUK61548.1"/>
    <property type="molecule type" value="Genomic_DNA"/>
</dbReference>
<dbReference type="PROSITE" id="PS00705">
    <property type="entry name" value="PROK_CO2_ANHYDRASE_2"/>
    <property type="match status" value="1"/>
</dbReference>